<protein>
    <recommendedName>
        <fullName evidence="4">Transmembrane protein</fullName>
    </recommendedName>
</protein>
<keyword evidence="1" id="KW-0472">Membrane</keyword>
<dbReference type="AlphaFoldDB" id="A0A0A0LFR0"/>
<proteinExistence type="predicted"/>
<feature type="transmembrane region" description="Helical" evidence="1">
    <location>
        <begin position="127"/>
        <end position="143"/>
    </location>
</feature>
<keyword evidence="1" id="KW-1133">Transmembrane helix</keyword>
<reference evidence="2 3" key="3">
    <citation type="journal article" date="2010" name="BMC Genomics">
        <title>Transcriptome sequencing and comparative analysis of cucumber flowers with different sex types.</title>
        <authorList>
            <person name="Guo S."/>
            <person name="Zheng Y."/>
            <person name="Joung J.G."/>
            <person name="Liu S."/>
            <person name="Zhang Z."/>
            <person name="Crasta O.R."/>
            <person name="Sobral B.W."/>
            <person name="Xu Y."/>
            <person name="Huang S."/>
            <person name="Fei Z."/>
        </authorList>
    </citation>
    <scope>NUCLEOTIDE SEQUENCE [LARGE SCALE GENOMIC DNA]</scope>
    <source>
        <strain evidence="3">cv. 9930</strain>
    </source>
</reference>
<dbReference type="EMBL" id="CM002923">
    <property type="protein sequence ID" value="KGN60890.1"/>
    <property type="molecule type" value="Genomic_DNA"/>
</dbReference>
<reference evidence="2 3" key="2">
    <citation type="journal article" date="2009" name="PLoS ONE">
        <title>An integrated genetic and cytogenetic map of the cucumber genome.</title>
        <authorList>
            <person name="Ren Y."/>
            <person name="Zhang Z."/>
            <person name="Liu J."/>
            <person name="Staub J.E."/>
            <person name="Han Y."/>
            <person name="Cheng Z."/>
            <person name="Li X."/>
            <person name="Lu J."/>
            <person name="Miao H."/>
            <person name="Kang H."/>
            <person name="Xie B."/>
            <person name="Gu X."/>
            <person name="Wang X."/>
            <person name="Du Y."/>
            <person name="Jin W."/>
            <person name="Huang S."/>
        </authorList>
    </citation>
    <scope>NUCLEOTIDE SEQUENCE [LARGE SCALE GENOMIC DNA]</scope>
    <source>
        <strain evidence="3">cv. 9930</strain>
    </source>
</reference>
<dbReference type="OMA" id="VCVILWI"/>
<dbReference type="Gramene" id="KGN60890">
    <property type="protein sequence ID" value="KGN60890"/>
    <property type="gene ID" value="Csa_2G021610"/>
</dbReference>
<name>A0A0A0LFR0_CUCSA</name>
<reference evidence="2 3" key="1">
    <citation type="journal article" date="2009" name="Nat. Genet.">
        <title>The genome of the cucumber, Cucumis sativus L.</title>
        <authorList>
            <person name="Huang S."/>
            <person name="Li R."/>
            <person name="Zhang Z."/>
            <person name="Li L."/>
            <person name="Gu X."/>
            <person name="Fan W."/>
            <person name="Lucas W.J."/>
            <person name="Wang X."/>
            <person name="Xie B."/>
            <person name="Ni P."/>
            <person name="Ren Y."/>
            <person name="Zhu H."/>
            <person name="Li J."/>
            <person name="Lin K."/>
            <person name="Jin W."/>
            <person name="Fei Z."/>
            <person name="Li G."/>
            <person name="Staub J."/>
            <person name="Kilian A."/>
            <person name="van der Vossen E.A."/>
            <person name="Wu Y."/>
            <person name="Guo J."/>
            <person name="He J."/>
            <person name="Jia Z."/>
            <person name="Ren Y."/>
            <person name="Tian G."/>
            <person name="Lu Y."/>
            <person name="Ruan J."/>
            <person name="Qian W."/>
            <person name="Wang M."/>
            <person name="Huang Q."/>
            <person name="Li B."/>
            <person name="Xuan Z."/>
            <person name="Cao J."/>
            <person name="Asan"/>
            <person name="Wu Z."/>
            <person name="Zhang J."/>
            <person name="Cai Q."/>
            <person name="Bai Y."/>
            <person name="Zhao B."/>
            <person name="Han Y."/>
            <person name="Li Y."/>
            <person name="Li X."/>
            <person name="Wang S."/>
            <person name="Shi Q."/>
            <person name="Liu S."/>
            <person name="Cho W.K."/>
            <person name="Kim J.Y."/>
            <person name="Xu Y."/>
            <person name="Heller-Uszynska K."/>
            <person name="Miao H."/>
            <person name="Cheng Z."/>
            <person name="Zhang S."/>
            <person name="Wu J."/>
            <person name="Yang Y."/>
            <person name="Kang H."/>
            <person name="Li M."/>
            <person name="Liang H."/>
            <person name="Ren X."/>
            <person name="Shi Z."/>
            <person name="Wen M."/>
            <person name="Jian M."/>
            <person name="Yang H."/>
            <person name="Zhang G."/>
            <person name="Yang Z."/>
            <person name="Chen R."/>
            <person name="Liu S."/>
            <person name="Li J."/>
            <person name="Ma L."/>
            <person name="Liu H."/>
            <person name="Zhou Y."/>
            <person name="Zhao J."/>
            <person name="Fang X."/>
            <person name="Li G."/>
            <person name="Fang L."/>
            <person name="Li Y."/>
            <person name="Liu D."/>
            <person name="Zheng H."/>
            <person name="Zhang Y."/>
            <person name="Qin N."/>
            <person name="Li Z."/>
            <person name="Yang G."/>
            <person name="Yang S."/>
            <person name="Bolund L."/>
            <person name="Kristiansen K."/>
            <person name="Zheng H."/>
            <person name="Li S."/>
            <person name="Zhang X."/>
            <person name="Yang H."/>
            <person name="Wang J."/>
            <person name="Sun R."/>
            <person name="Zhang B."/>
            <person name="Jiang S."/>
            <person name="Wang J."/>
            <person name="Du Y."/>
            <person name="Li S."/>
        </authorList>
    </citation>
    <scope>NUCLEOTIDE SEQUENCE [LARGE SCALE GENOMIC DNA]</scope>
    <source>
        <strain evidence="3">cv. 9930</strain>
    </source>
</reference>
<evidence type="ECO:0008006" key="4">
    <source>
        <dbReference type="Google" id="ProtNLM"/>
    </source>
</evidence>
<dbReference type="Proteomes" id="UP000029981">
    <property type="component" value="Chromosome 2"/>
</dbReference>
<dbReference type="OrthoDB" id="1738566at2759"/>
<gene>
    <name evidence="2" type="ORF">Csa_2G021610</name>
</gene>
<keyword evidence="1" id="KW-0812">Transmembrane</keyword>
<dbReference type="eggNOG" id="ENOG502S8PQ">
    <property type="taxonomic scope" value="Eukaryota"/>
</dbReference>
<feature type="transmembrane region" description="Helical" evidence="1">
    <location>
        <begin position="149"/>
        <end position="166"/>
    </location>
</feature>
<evidence type="ECO:0000313" key="3">
    <source>
        <dbReference type="Proteomes" id="UP000029981"/>
    </source>
</evidence>
<accession>A0A0A0LFR0</accession>
<reference evidence="2 3" key="4">
    <citation type="journal article" date="2011" name="BMC Genomics">
        <title>RNA-Seq improves annotation of protein-coding genes in the cucumber genome.</title>
        <authorList>
            <person name="Li Z."/>
            <person name="Zhang Z."/>
            <person name="Yan P."/>
            <person name="Huang S."/>
            <person name="Fei Z."/>
            <person name="Lin K."/>
        </authorList>
    </citation>
    <scope>NUCLEOTIDE SEQUENCE [LARGE SCALE GENOMIC DNA]</scope>
    <source>
        <strain evidence="3">cv. 9930</strain>
    </source>
</reference>
<dbReference type="KEGG" id="csv:101213268"/>
<feature type="transmembrane region" description="Helical" evidence="1">
    <location>
        <begin position="178"/>
        <end position="195"/>
    </location>
</feature>
<evidence type="ECO:0000256" key="1">
    <source>
        <dbReference type="SAM" id="Phobius"/>
    </source>
</evidence>
<evidence type="ECO:0000313" key="2">
    <source>
        <dbReference type="EMBL" id="KGN60890.1"/>
    </source>
</evidence>
<keyword evidence="3" id="KW-1185">Reference proteome</keyword>
<sequence>MQTTTIASSSTCSIFFNPLLNFTLSNPITPPKSLFISTIVAVSDGLQPQTLTICARKKKRSPGFQRSTKLVFELASLLASNLKILPPPLDLVVAELSGGDGNGGGSRLWRGFGGGDYDGWRGKRKKTPLLIGFLIVCGLVLLFVTDFEINVVCGVLGFAVFGVALIQLWQKIGISKDFVLGFGLFGILIALGLRRSEVQRWVGKLGIYSSKRKSLRRKLKGRRIF</sequence>
<organism evidence="2 3">
    <name type="scientific">Cucumis sativus</name>
    <name type="common">Cucumber</name>
    <dbReference type="NCBI Taxonomy" id="3659"/>
    <lineage>
        <taxon>Eukaryota</taxon>
        <taxon>Viridiplantae</taxon>
        <taxon>Streptophyta</taxon>
        <taxon>Embryophyta</taxon>
        <taxon>Tracheophyta</taxon>
        <taxon>Spermatophyta</taxon>
        <taxon>Magnoliopsida</taxon>
        <taxon>eudicotyledons</taxon>
        <taxon>Gunneridae</taxon>
        <taxon>Pentapetalae</taxon>
        <taxon>rosids</taxon>
        <taxon>fabids</taxon>
        <taxon>Cucurbitales</taxon>
        <taxon>Cucurbitaceae</taxon>
        <taxon>Benincaseae</taxon>
        <taxon>Cucumis</taxon>
    </lineage>
</organism>